<dbReference type="AlphaFoldDB" id="A0A9P8XZ48"/>
<dbReference type="EMBL" id="JAGTJQ010000010">
    <property type="protein sequence ID" value="KAH7021218.1"/>
    <property type="molecule type" value="Genomic_DNA"/>
</dbReference>
<accession>A0A9P8XZ48</accession>
<organism evidence="2 3">
    <name type="scientific">Microdochium trichocladiopsis</name>
    <dbReference type="NCBI Taxonomy" id="1682393"/>
    <lineage>
        <taxon>Eukaryota</taxon>
        <taxon>Fungi</taxon>
        <taxon>Dikarya</taxon>
        <taxon>Ascomycota</taxon>
        <taxon>Pezizomycotina</taxon>
        <taxon>Sordariomycetes</taxon>
        <taxon>Xylariomycetidae</taxon>
        <taxon>Xylariales</taxon>
        <taxon>Microdochiaceae</taxon>
        <taxon>Microdochium</taxon>
    </lineage>
</organism>
<keyword evidence="3" id="KW-1185">Reference proteome</keyword>
<feature type="compositionally biased region" description="Polar residues" evidence="1">
    <location>
        <begin position="62"/>
        <end position="74"/>
    </location>
</feature>
<feature type="region of interest" description="Disordered" evidence="1">
    <location>
        <begin position="1"/>
        <end position="76"/>
    </location>
</feature>
<evidence type="ECO:0000313" key="2">
    <source>
        <dbReference type="EMBL" id="KAH7021218.1"/>
    </source>
</evidence>
<comment type="caution">
    <text evidence="2">The sequence shown here is derived from an EMBL/GenBank/DDBJ whole genome shotgun (WGS) entry which is preliminary data.</text>
</comment>
<gene>
    <name evidence="2" type="ORF">B0I36DRAFT_30202</name>
</gene>
<evidence type="ECO:0000256" key="1">
    <source>
        <dbReference type="SAM" id="MobiDB-lite"/>
    </source>
</evidence>
<proteinExistence type="predicted"/>
<feature type="compositionally biased region" description="Polar residues" evidence="1">
    <location>
        <begin position="45"/>
        <end position="55"/>
    </location>
</feature>
<name>A0A9P8XZ48_9PEZI</name>
<dbReference type="Proteomes" id="UP000756346">
    <property type="component" value="Unassembled WGS sequence"/>
</dbReference>
<dbReference type="RefSeq" id="XP_046007419.1">
    <property type="nucleotide sequence ID" value="XM_046152037.1"/>
</dbReference>
<feature type="compositionally biased region" description="Polar residues" evidence="1">
    <location>
        <begin position="151"/>
        <end position="166"/>
    </location>
</feature>
<evidence type="ECO:0000313" key="3">
    <source>
        <dbReference type="Proteomes" id="UP000756346"/>
    </source>
</evidence>
<feature type="region of interest" description="Disordered" evidence="1">
    <location>
        <begin position="95"/>
        <end position="114"/>
    </location>
</feature>
<feature type="compositionally biased region" description="Polar residues" evidence="1">
    <location>
        <begin position="27"/>
        <end position="38"/>
    </location>
</feature>
<reference evidence="2" key="1">
    <citation type="journal article" date="2021" name="Nat. Commun.">
        <title>Genetic determinants of endophytism in the Arabidopsis root mycobiome.</title>
        <authorList>
            <person name="Mesny F."/>
            <person name="Miyauchi S."/>
            <person name="Thiergart T."/>
            <person name="Pickel B."/>
            <person name="Atanasova L."/>
            <person name="Karlsson M."/>
            <person name="Huettel B."/>
            <person name="Barry K.W."/>
            <person name="Haridas S."/>
            <person name="Chen C."/>
            <person name="Bauer D."/>
            <person name="Andreopoulos W."/>
            <person name="Pangilinan J."/>
            <person name="LaButti K."/>
            <person name="Riley R."/>
            <person name="Lipzen A."/>
            <person name="Clum A."/>
            <person name="Drula E."/>
            <person name="Henrissat B."/>
            <person name="Kohler A."/>
            <person name="Grigoriev I.V."/>
            <person name="Martin F.M."/>
            <person name="Hacquard S."/>
        </authorList>
    </citation>
    <scope>NUCLEOTIDE SEQUENCE</scope>
    <source>
        <strain evidence="2">MPI-CAGE-CH-0230</strain>
    </source>
</reference>
<sequence>MRDEGRFVSTKLTPSPDRELRAAHSNGEASPSINSSTGLIIPVDEQSSPTHSNCENALGLESSISHTNESSPLITSPEPCYSTWSGSFSAASAYDGFSDTADSDSQNDEPSPRLTAAITNTAQLGLPEPVHSTASGTFSAAAAYDNSSDSEVTSPKPHSSISLGQTKRQFKRLASFPVPNKVIQSSVNGKQVPHDNSRGPKKPPLGLSRPLLPPTSLKFQPSRIKDLRVTKDRRPLWPVRASSLAVNTNNHRNISAEQNLED</sequence>
<protein>
    <submittedName>
        <fullName evidence="2">Uncharacterized protein</fullName>
    </submittedName>
</protein>
<feature type="compositionally biased region" description="Low complexity" evidence="1">
    <location>
        <begin position="204"/>
        <end position="218"/>
    </location>
</feature>
<feature type="region of interest" description="Disordered" evidence="1">
    <location>
        <begin position="181"/>
        <end position="229"/>
    </location>
</feature>
<dbReference type="GeneID" id="70181583"/>
<feature type="region of interest" description="Disordered" evidence="1">
    <location>
        <begin position="147"/>
        <end position="166"/>
    </location>
</feature>